<sequence>MSETSTTWWDRLFTRRPPEPEETPFSVEESIPNGVRLAGGWSWRLLVIGAVIAVAIFLIIQLRLIIIPLLIAVLVGALLVPLVGFLQRHHWPKWLAVVVTLVGTLAIVAGLLTLVVWQISRGWGDLSGKAVQSFEDLKAALLASPLQLTETQINDYIASALQSIQSDSAVFITGALSVGATLGHVGAGLLLTIFSLIFILIDGKGIWAWVVRIFPKRARAAIDGAGQAGWNTLGNFARVQILVATIDAIGIGLGAFLLGVPLAIPIAVTVFLGSFIPIVGAVVTGALACVIALIYNGWFIALMLLLVVLGVQQLEGHVLQPLVMGTAVKVHPLAVVLAVAAGSLLAGIPGALFAVPFAAVLNVMVRYISGGTWKSHPPVEPPPPTSNIWQTVPQDHPGYRTDMPPRA</sequence>
<feature type="compositionally biased region" description="Basic and acidic residues" evidence="8">
    <location>
        <begin position="397"/>
        <end position="407"/>
    </location>
</feature>
<evidence type="ECO:0000256" key="3">
    <source>
        <dbReference type="ARBA" id="ARBA00022448"/>
    </source>
</evidence>
<dbReference type="InterPro" id="IPR002549">
    <property type="entry name" value="AI-2E-like"/>
</dbReference>
<evidence type="ECO:0000256" key="1">
    <source>
        <dbReference type="ARBA" id="ARBA00004651"/>
    </source>
</evidence>
<comment type="caution">
    <text evidence="10">The sequence shown here is derived from an EMBL/GenBank/DDBJ whole genome shotgun (WGS) entry which is preliminary data.</text>
</comment>
<evidence type="ECO:0000313" key="11">
    <source>
        <dbReference type="Proteomes" id="UP000307380"/>
    </source>
</evidence>
<evidence type="ECO:0000256" key="2">
    <source>
        <dbReference type="ARBA" id="ARBA00009773"/>
    </source>
</evidence>
<dbReference type="AlphaFoldDB" id="A0A4S4FZC1"/>
<name>A0A4S4FZC1_9MICO</name>
<evidence type="ECO:0000256" key="9">
    <source>
        <dbReference type="SAM" id="Phobius"/>
    </source>
</evidence>
<evidence type="ECO:0000256" key="7">
    <source>
        <dbReference type="ARBA" id="ARBA00023136"/>
    </source>
</evidence>
<protein>
    <submittedName>
        <fullName evidence="10">AI-2E family transporter</fullName>
    </submittedName>
</protein>
<dbReference type="PANTHER" id="PTHR21716">
    <property type="entry name" value="TRANSMEMBRANE PROTEIN"/>
    <property type="match status" value="1"/>
</dbReference>
<evidence type="ECO:0000256" key="6">
    <source>
        <dbReference type="ARBA" id="ARBA00022989"/>
    </source>
</evidence>
<keyword evidence="3" id="KW-0813">Transport</keyword>
<comment type="similarity">
    <text evidence="2">Belongs to the autoinducer-2 exporter (AI-2E) (TC 2.A.86) family.</text>
</comment>
<dbReference type="Pfam" id="PF01594">
    <property type="entry name" value="AI-2E_transport"/>
    <property type="match status" value="1"/>
</dbReference>
<evidence type="ECO:0000256" key="5">
    <source>
        <dbReference type="ARBA" id="ARBA00022692"/>
    </source>
</evidence>
<feature type="transmembrane region" description="Helical" evidence="9">
    <location>
        <begin position="187"/>
        <end position="210"/>
    </location>
</feature>
<reference evidence="10 11" key="1">
    <citation type="submission" date="2019-04" db="EMBL/GenBank/DDBJ databases">
        <authorList>
            <person name="Jiang L."/>
        </authorList>
    </citation>
    <scope>NUCLEOTIDE SEQUENCE [LARGE SCALE GENOMIC DNA]</scope>
    <source>
        <strain evidence="10 11">YIM 131861</strain>
    </source>
</reference>
<keyword evidence="5 9" id="KW-0812">Transmembrane</keyword>
<evidence type="ECO:0000256" key="8">
    <source>
        <dbReference type="SAM" id="MobiDB-lite"/>
    </source>
</evidence>
<feature type="transmembrane region" description="Helical" evidence="9">
    <location>
        <begin position="241"/>
        <end position="264"/>
    </location>
</feature>
<dbReference type="GO" id="GO:0005886">
    <property type="term" value="C:plasma membrane"/>
    <property type="evidence" value="ECO:0007669"/>
    <property type="project" value="UniProtKB-SubCell"/>
</dbReference>
<organism evidence="10 11">
    <name type="scientific">Orlajensenia flava</name>
    <dbReference type="NCBI Taxonomy" id="2565934"/>
    <lineage>
        <taxon>Bacteria</taxon>
        <taxon>Bacillati</taxon>
        <taxon>Actinomycetota</taxon>
        <taxon>Actinomycetes</taxon>
        <taxon>Micrococcales</taxon>
        <taxon>Microbacteriaceae</taxon>
        <taxon>Orlajensenia</taxon>
    </lineage>
</organism>
<evidence type="ECO:0000256" key="4">
    <source>
        <dbReference type="ARBA" id="ARBA00022475"/>
    </source>
</evidence>
<feature type="transmembrane region" description="Helical" evidence="9">
    <location>
        <begin position="334"/>
        <end position="365"/>
    </location>
</feature>
<feature type="transmembrane region" description="Helical" evidence="9">
    <location>
        <begin position="66"/>
        <end position="87"/>
    </location>
</feature>
<dbReference type="PANTHER" id="PTHR21716:SF53">
    <property type="entry name" value="PERMEASE PERM-RELATED"/>
    <property type="match status" value="1"/>
</dbReference>
<feature type="transmembrane region" description="Helical" evidence="9">
    <location>
        <begin position="298"/>
        <end position="314"/>
    </location>
</feature>
<keyword evidence="7 9" id="KW-0472">Membrane</keyword>
<keyword evidence="6 9" id="KW-1133">Transmembrane helix</keyword>
<dbReference type="EMBL" id="SSSN01000002">
    <property type="protein sequence ID" value="THG36203.1"/>
    <property type="molecule type" value="Genomic_DNA"/>
</dbReference>
<accession>A0A4S4FZC1</accession>
<feature type="transmembrane region" description="Helical" evidence="9">
    <location>
        <begin position="270"/>
        <end position="291"/>
    </location>
</feature>
<evidence type="ECO:0000313" key="10">
    <source>
        <dbReference type="EMBL" id="THG36203.1"/>
    </source>
</evidence>
<proteinExistence type="inferred from homology"/>
<feature type="transmembrane region" description="Helical" evidence="9">
    <location>
        <begin position="94"/>
        <end position="119"/>
    </location>
</feature>
<dbReference type="OrthoDB" id="9784366at2"/>
<feature type="region of interest" description="Disordered" evidence="8">
    <location>
        <begin position="378"/>
        <end position="407"/>
    </location>
</feature>
<dbReference type="RefSeq" id="WP_136421490.1">
    <property type="nucleotide sequence ID" value="NZ_SSSN01000002.1"/>
</dbReference>
<dbReference type="Proteomes" id="UP000307380">
    <property type="component" value="Unassembled WGS sequence"/>
</dbReference>
<keyword evidence="4" id="KW-1003">Cell membrane</keyword>
<dbReference type="GO" id="GO:0055085">
    <property type="term" value="P:transmembrane transport"/>
    <property type="evidence" value="ECO:0007669"/>
    <property type="project" value="TreeGrafter"/>
</dbReference>
<keyword evidence="11" id="KW-1185">Reference proteome</keyword>
<feature type="transmembrane region" description="Helical" evidence="9">
    <location>
        <begin position="41"/>
        <end position="60"/>
    </location>
</feature>
<comment type="subcellular location">
    <subcellularLocation>
        <location evidence="1">Cell membrane</location>
        <topology evidence="1">Multi-pass membrane protein</topology>
    </subcellularLocation>
</comment>
<gene>
    <name evidence="10" type="ORF">E6C70_01305</name>
</gene>